<keyword evidence="2" id="KW-1185">Reference proteome</keyword>
<reference evidence="2" key="1">
    <citation type="journal article" date="2013" name="Proc. Natl. Acad. Sci. U.S.A.">
        <title>Genome structure and metabolic features in the red seaweed Chondrus crispus shed light on evolution of the Archaeplastida.</title>
        <authorList>
            <person name="Collen J."/>
            <person name="Porcel B."/>
            <person name="Carre W."/>
            <person name="Ball S.G."/>
            <person name="Chaparro C."/>
            <person name="Tonon T."/>
            <person name="Barbeyron T."/>
            <person name="Michel G."/>
            <person name="Noel B."/>
            <person name="Valentin K."/>
            <person name="Elias M."/>
            <person name="Artiguenave F."/>
            <person name="Arun A."/>
            <person name="Aury J.M."/>
            <person name="Barbosa-Neto J.F."/>
            <person name="Bothwell J.H."/>
            <person name="Bouget F.Y."/>
            <person name="Brillet L."/>
            <person name="Cabello-Hurtado F."/>
            <person name="Capella-Gutierrez S."/>
            <person name="Charrier B."/>
            <person name="Cladiere L."/>
            <person name="Cock J.M."/>
            <person name="Coelho S.M."/>
            <person name="Colleoni C."/>
            <person name="Czjzek M."/>
            <person name="Da Silva C."/>
            <person name="Delage L."/>
            <person name="Denoeud F."/>
            <person name="Deschamps P."/>
            <person name="Dittami S.M."/>
            <person name="Gabaldon T."/>
            <person name="Gachon C.M."/>
            <person name="Groisillier A."/>
            <person name="Herve C."/>
            <person name="Jabbari K."/>
            <person name="Katinka M."/>
            <person name="Kloareg B."/>
            <person name="Kowalczyk N."/>
            <person name="Labadie K."/>
            <person name="Leblanc C."/>
            <person name="Lopez P.J."/>
            <person name="McLachlan D.H."/>
            <person name="Meslet-Cladiere L."/>
            <person name="Moustafa A."/>
            <person name="Nehr Z."/>
            <person name="Nyvall Collen P."/>
            <person name="Panaud O."/>
            <person name="Partensky F."/>
            <person name="Poulain J."/>
            <person name="Rensing S.A."/>
            <person name="Rousvoal S."/>
            <person name="Samson G."/>
            <person name="Symeonidi A."/>
            <person name="Weissenbach J."/>
            <person name="Zambounis A."/>
            <person name="Wincker P."/>
            <person name="Boyen C."/>
        </authorList>
    </citation>
    <scope>NUCLEOTIDE SEQUENCE [LARGE SCALE GENOMIC DNA]</scope>
    <source>
        <strain evidence="2">cv. Stackhouse</strain>
    </source>
</reference>
<gene>
    <name evidence="1" type="ORF">CHC_T00005929001</name>
</gene>
<proteinExistence type="predicted"/>
<dbReference type="GeneID" id="17325305"/>
<dbReference type="KEGG" id="ccp:CHC_T00005929001"/>
<name>R7QI13_CHOCR</name>
<evidence type="ECO:0000313" key="2">
    <source>
        <dbReference type="Proteomes" id="UP000012073"/>
    </source>
</evidence>
<organism evidence="1 2">
    <name type="scientific">Chondrus crispus</name>
    <name type="common">Carrageen Irish moss</name>
    <name type="synonym">Polymorpha crispa</name>
    <dbReference type="NCBI Taxonomy" id="2769"/>
    <lineage>
        <taxon>Eukaryota</taxon>
        <taxon>Rhodophyta</taxon>
        <taxon>Florideophyceae</taxon>
        <taxon>Rhodymeniophycidae</taxon>
        <taxon>Gigartinales</taxon>
        <taxon>Gigartinaceae</taxon>
        <taxon>Chondrus</taxon>
    </lineage>
</organism>
<dbReference type="AlphaFoldDB" id="R7QI13"/>
<accession>R7QI13</accession>
<evidence type="ECO:0000313" key="1">
    <source>
        <dbReference type="EMBL" id="CDF37719.1"/>
    </source>
</evidence>
<dbReference type="Proteomes" id="UP000012073">
    <property type="component" value="Unassembled WGS sequence"/>
</dbReference>
<dbReference type="Gramene" id="CDF37719">
    <property type="protein sequence ID" value="CDF37719"/>
    <property type="gene ID" value="CHC_T00005929001"/>
</dbReference>
<dbReference type="RefSeq" id="XP_005717590.1">
    <property type="nucleotide sequence ID" value="XM_005717533.1"/>
</dbReference>
<sequence length="80" mass="8644">MCFAGICRRGSSLPADFPSSSLRLSPNSCPSHFPTLFPPTFTPHSSATLPIRFPLQSNRHVHSSAPPSMWCLPVPTRPAG</sequence>
<protein>
    <submittedName>
        <fullName evidence="1">Uncharacterized protein</fullName>
    </submittedName>
</protein>
<dbReference type="EMBL" id="HG001864">
    <property type="protein sequence ID" value="CDF37719.1"/>
    <property type="molecule type" value="Genomic_DNA"/>
</dbReference>